<sequence>MLPADGWTVHAWLPAPGALTPEEDGPWLAVGDPAAGVDGFRRTHQQARQAASVALAVPPARRARLTSAADAGLVALLRADPDALRVWVRAVLGDLATDDEPHARLRETVRVWLAHQGSHTAAAAELLLHRNTVQYRVRRAEAARGRPLSERRLDVEVALQACHLLGSAVLGGAPDRR</sequence>
<reference evidence="2 3" key="1">
    <citation type="submission" date="2016-10" db="EMBL/GenBank/DDBJ databases">
        <authorList>
            <person name="de Groot N.N."/>
        </authorList>
    </citation>
    <scope>NUCLEOTIDE SEQUENCE [LARGE SCALE GENOMIC DNA]</scope>
    <source>
        <strain evidence="2 3">CGMCC 4.6858</strain>
    </source>
</reference>
<protein>
    <submittedName>
        <fullName evidence="2">PucR C-terminal helix-turn-helix domain-containing protein</fullName>
    </submittedName>
</protein>
<dbReference type="InterPro" id="IPR051448">
    <property type="entry name" value="CdaR-like_regulators"/>
</dbReference>
<organism evidence="2 3">
    <name type="scientific">Nocardioides lianchengensis</name>
    <dbReference type="NCBI Taxonomy" id="1045774"/>
    <lineage>
        <taxon>Bacteria</taxon>
        <taxon>Bacillati</taxon>
        <taxon>Actinomycetota</taxon>
        <taxon>Actinomycetes</taxon>
        <taxon>Propionibacteriales</taxon>
        <taxon>Nocardioidaceae</taxon>
        <taxon>Nocardioides</taxon>
    </lineage>
</organism>
<keyword evidence="3" id="KW-1185">Reference proteome</keyword>
<dbReference type="STRING" id="1045774.SAMN05421872_10472"/>
<dbReference type="InterPro" id="IPR042070">
    <property type="entry name" value="PucR_C-HTH_sf"/>
</dbReference>
<accession>A0A1G6PPB1</accession>
<dbReference type="Gene3D" id="1.10.10.2840">
    <property type="entry name" value="PucR C-terminal helix-turn-helix domain"/>
    <property type="match status" value="1"/>
</dbReference>
<evidence type="ECO:0000259" key="1">
    <source>
        <dbReference type="Pfam" id="PF13556"/>
    </source>
</evidence>
<dbReference type="InterPro" id="IPR025736">
    <property type="entry name" value="PucR_C-HTH_dom"/>
</dbReference>
<dbReference type="PANTHER" id="PTHR33744">
    <property type="entry name" value="CARBOHYDRATE DIACID REGULATOR"/>
    <property type="match status" value="1"/>
</dbReference>
<feature type="domain" description="PucR C-terminal helix-turn-helix" evidence="1">
    <location>
        <begin position="105"/>
        <end position="161"/>
    </location>
</feature>
<dbReference type="AlphaFoldDB" id="A0A1G6PPB1"/>
<dbReference type="PANTHER" id="PTHR33744:SF1">
    <property type="entry name" value="DNA-BINDING TRANSCRIPTIONAL ACTIVATOR ADER"/>
    <property type="match status" value="1"/>
</dbReference>
<evidence type="ECO:0000313" key="3">
    <source>
        <dbReference type="Proteomes" id="UP000199034"/>
    </source>
</evidence>
<evidence type="ECO:0000313" key="2">
    <source>
        <dbReference type="EMBL" id="SDC81215.1"/>
    </source>
</evidence>
<gene>
    <name evidence="2" type="ORF">SAMN05421872_10472</name>
</gene>
<name>A0A1G6PPB1_9ACTN</name>
<dbReference type="EMBL" id="FMZM01000004">
    <property type="protein sequence ID" value="SDC81215.1"/>
    <property type="molecule type" value="Genomic_DNA"/>
</dbReference>
<dbReference type="Pfam" id="PF13556">
    <property type="entry name" value="HTH_30"/>
    <property type="match status" value="1"/>
</dbReference>
<dbReference type="Proteomes" id="UP000199034">
    <property type="component" value="Unassembled WGS sequence"/>
</dbReference>
<proteinExistence type="predicted"/>